<dbReference type="GO" id="GO:0008270">
    <property type="term" value="F:zinc ion binding"/>
    <property type="evidence" value="ECO:0007669"/>
    <property type="project" value="UniProtKB-KW"/>
</dbReference>
<dbReference type="RefSeq" id="XP_028151117.1">
    <property type="nucleotide sequence ID" value="XM_028295316.1"/>
</dbReference>
<dbReference type="UniPathway" id="UPA00143"/>
<dbReference type="InParanoid" id="A0A6P7GYC0"/>
<keyword evidence="3" id="KW-0862">Zinc</keyword>
<dbReference type="InterPro" id="IPR013083">
    <property type="entry name" value="Znf_RING/FYVE/PHD"/>
</dbReference>
<evidence type="ECO:0000256" key="4">
    <source>
        <dbReference type="PROSITE-ProRule" id="PRU00455"/>
    </source>
</evidence>
<evidence type="ECO:0000313" key="6">
    <source>
        <dbReference type="RefSeq" id="XP_028151117.1"/>
    </source>
</evidence>
<evidence type="ECO:0000259" key="5">
    <source>
        <dbReference type="PROSITE" id="PS51081"/>
    </source>
</evidence>
<sequence length="501" mass="58560">MAFILPDNILETLVCSFCHKYLSVKPTKVYPNRLIQCGRCVDKTEQEQSIHNFQAVESQYGKIAENILFKCINRFDGCRELLTYSQVRDHEQVCLEKIHKCPICDEEMASFLMLRHFHSKHKDAILEHTAFVFNLNDHLEMPSVYIYQEDDNLFFLHISCKSEKTIKLALVYVGCHTLAKNIYHQFSVSNAIKKFDIVLNPKPCCTDDFVVVDISHNMSNLIQIKFKLIDSNLKVLKSPAISKVVRKPILKKPESISKNASDGNIIEKYRKELNLKCNVCQAYCIFSMSKHPIKTYYIDEQNNYIRCYYCAQGLQYFGILLYRLSQRQFSSEIIDNMNSFKRNCHNCGSEIEFSDMQSHKCKWGNYLMRTFICPIKGCGKIGTVNEMIEHLKDIHKCMAFWSHFKLPTNFSSCYVFTNRHIVFLNVPDVLKHNDKHTRIDHTSIHVELITKFYSSENRPYALFFNDKNEILRNDSKFASYTEVFVKVVVDEVNCLYMFCGK</sequence>
<keyword evidence="2 4" id="KW-0863">Zinc-finger</keyword>
<dbReference type="InterPro" id="IPR013010">
    <property type="entry name" value="Znf_SIAH"/>
</dbReference>
<evidence type="ECO:0000256" key="1">
    <source>
        <dbReference type="ARBA" id="ARBA00022723"/>
    </source>
</evidence>
<dbReference type="PROSITE" id="PS51081">
    <property type="entry name" value="ZF_SIAH"/>
    <property type="match status" value="1"/>
</dbReference>
<gene>
    <name evidence="6" type="primary">LOC114344481</name>
</gene>
<dbReference type="GO" id="GO:0016567">
    <property type="term" value="P:protein ubiquitination"/>
    <property type="evidence" value="ECO:0007669"/>
    <property type="project" value="UniProtKB-UniPathway"/>
</dbReference>
<organism evidence="6">
    <name type="scientific">Diabrotica virgifera virgifera</name>
    <name type="common">western corn rootworm</name>
    <dbReference type="NCBI Taxonomy" id="50390"/>
    <lineage>
        <taxon>Eukaryota</taxon>
        <taxon>Metazoa</taxon>
        <taxon>Ecdysozoa</taxon>
        <taxon>Arthropoda</taxon>
        <taxon>Hexapoda</taxon>
        <taxon>Insecta</taxon>
        <taxon>Pterygota</taxon>
        <taxon>Neoptera</taxon>
        <taxon>Endopterygota</taxon>
        <taxon>Coleoptera</taxon>
        <taxon>Polyphaga</taxon>
        <taxon>Cucujiformia</taxon>
        <taxon>Chrysomeloidea</taxon>
        <taxon>Chrysomelidae</taxon>
        <taxon>Galerucinae</taxon>
        <taxon>Diabroticina</taxon>
        <taxon>Diabroticites</taxon>
        <taxon>Diabrotica</taxon>
    </lineage>
</organism>
<feature type="domain" description="SIAH-type" evidence="5">
    <location>
        <begin position="66"/>
        <end position="122"/>
    </location>
</feature>
<evidence type="ECO:0000256" key="3">
    <source>
        <dbReference type="ARBA" id="ARBA00022833"/>
    </source>
</evidence>
<dbReference type="SMART" id="SM00355">
    <property type="entry name" value="ZnF_C2H2"/>
    <property type="match status" value="2"/>
</dbReference>
<accession>A0A6P7GYC0</accession>
<evidence type="ECO:0000256" key="2">
    <source>
        <dbReference type="ARBA" id="ARBA00022771"/>
    </source>
</evidence>
<name>A0A6P7GYC0_DIAVI</name>
<proteinExistence type="predicted"/>
<dbReference type="InterPro" id="IPR013087">
    <property type="entry name" value="Znf_C2H2_type"/>
</dbReference>
<dbReference type="Gene3D" id="3.30.40.10">
    <property type="entry name" value="Zinc/RING finger domain, C3HC4 (zinc finger)"/>
    <property type="match status" value="1"/>
</dbReference>
<keyword evidence="1" id="KW-0479">Metal-binding</keyword>
<dbReference type="AlphaFoldDB" id="A0A6P7GYC0"/>
<protein>
    <submittedName>
        <fullName evidence="6">Uncharacterized protein LOC114344481</fullName>
    </submittedName>
</protein>
<dbReference type="SUPFAM" id="SSF49599">
    <property type="entry name" value="TRAF domain-like"/>
    <property type="match status" value="1"/>
</dbReference>
<reference evidence="6" key="1">
    <citation type="submission" date="2025-08" db="UniProtKB">
        <authorList>
            <consortium name="RefSeq"/>
        </authorList>
    </citation>
    <scope>IDENTIFICATION</scope>
    <source>
        <tissue evidence="6">Whole insect</tissue>
    </source>
</reference>